<gene>
    <name evidence="1" type="ORF">NECAME_17639</name>
</gene>
<evidence type="ECO:0000313" key="2">
    <source>
        <dbReference type="Proteomes" id="UP000053676"/>
    </source>
</evidence>
<organism evidence="1 2">
    <name type="scientific">Necator americanus</name>
    <name type="common">Human hookworm</name>
    <dbReference type="NCBI Taxonomy" id="51031"/>
    <lineage>
        <taxon>Eukaryota</taxon>
        <taxon>Metazoa</taxon>
        <taxon>Ecdysozoa</taxon>
        <taxon>Nematoda</taxon>
        <taxon>Chromadorea</taxon>
        <taxon>Rhabditida</taxon>
        <taxon>Rhabditina</taxon>
        <taxon>Rhabditomorpha</taxon>
        <taxon>Strongyloidea</taxon>
        <taxon>Ancylostomatidae</taxon>
        <taxon>Bunostominae</taxon>
        <taxon>Necator</taxon>
    </lineage>
</organism>
<keyword evidence="2" id="KW-1185">Reference proteome</keyword>
<dbReference type="KEGG" id="nai:NECAME_17639"/>
<accession>W2TNS8</accession>
<proteinExistence type="predicted"/>
<evidence type="ECO:0000313" key="1">
    <source>
        <dbReference type="EMBL" id="ETN82761.1"/>
    </source>
</evidence>
<dbReference type="Proteomes" id="UP000053676">
    <property type="component" value="Unassembled WGS sequence"/>
</dbReference>
<reference evidence="2" key="1">
    <citation type="journal article" date="2014" name="Nat. Genet.">
        <title>Genome of the human hookworm Necator americanus.</title>
        <authorList>
            <person name="Tang Y.T."/>
            <person name="Gao X."/>
            <person name="Rosa B.A."/>
            <person name="Abubucker S."/>
            <person name="Hallsworth-Pepin K."/>
            <person name="Martin J."/>
            <person name="Tyagi R."/>
            <person name="Heizer E."/>
            <person name="Zhang X."/>
            <person name="Bhonagiri-Palsikar V."/>
            <person name="Minx P."/>
            <person name="Warren W.C."/>
            <person name="Wang Q."/>
            <person name="Zhan B."/>
            <person name="Hotez P.J."/>
            <person name="Sternberg P.W."/>
            <person name="Dougall A."/>
            <person name="Gaze S.T."/>
            <person name="Mulvenna J."/>
            <person name="Sotillo J."/>
            <person name="Ranganathan S."/>
            <person name="Rabelo E.M."/>
            <person name="Wilson R.K."/>
            <person name="Felgner P.L."/>
            <person name="Bethony J."/>
            <person name="Hawdon J.M."/>
            <person name="Gasser R.B."/>
            <person name="Loukas A."/>
            <person name="Mitreva M."/>
        </authorList>
    </citation>
    <scope>NUCLEOTIDE SEQUENCE [LARGE SCALE GENOMIC DNA]</scope>
</reference>
<protein>
    <submittedName>
        <fullName evidence="1">Uncharacterized protein</fullName>
    </submittedName>
</protein>
<sequence length="71" mass="7921">MVVWENSYEFVVILPEISGNIGNFGGKNSKREEREKEGEIRGITIRNLKAVINSVAGSCLVLLGTRQCKIR</sequence>
<dbReference type="EMBL" id="KI658389">
    <property type="protein sequence ID" value="ETN82761.1"/>
    <property type="molecule type" value="Genomic_DNA"/>
</dbReference>
<name>W2TNS8_NECAM</name>
<dbReference type="AlphaFoldDB" id="W2TNS8"/>